<name>A0A8X8XBA5_SALSN</name>
<gene>
    <name evidence="2" type="ORF">SASPL_128311</name>
</gene>
<keyword evidence="3" id="KW-1185">Reference proteome</keyword>
<comment type="caution">
    <text evidence="2">The sequence shown here is derived from an EMBL/GenBank/DDBJ whole genome shotgun (WGS) entry which is preliminary data.</text>
</comment>
<organism evidence="2">
    <name type="scientific">Salvia splendens</name>
    <name type="common">Scarlet sage</name>
    <dbReference type="NCBI Taxonomy" id="180675"/>
    <lineage>
        <taxon>Eukaryota</taxon>
        <taxon>Viridiplantae</taxon>
        <taxon>Streptophyta</taxon>
        <taxon>Embryophyta</taxon>
        <taxon>Tracheophyta</taxon>
        <taxon>Spermatophyta</taxon>
        <taxon>Magnoliopsida</taxon>
        <taxon>eudicotyledons</taxon>
        <taxon>Gunneridae</taxon>
        <taxon>Pentapetalae</taxon>
        <taxon>asterids</taxon>
        <taxon>lamiids</taxon>
        <taxon>Lamiales</taxon>
        <taxon>Lamiaceae</taxon>
        <taxon>Nepetoideae</taxon>
        <taxon>Mentheae</taxon>
        <taxon>Salviinae</taxon>
        <taxon>Salvia</taxon>
        <taxon>Salvia subgen. Calosphace</taxon>
        <taxon>core Calosphace</taxon>
    </lineage>
</organism>
<reference evidence="2" key="2">
    <citation type="submission" date="2020-08" db="EMBL/GenBank/DDBJ databases">
        <title>Plant Genome Project.</title>
        <authorList>
            <person name="Zhang R.-G."/>
        </authorList>
    </citation>
    <scope>NUCLEOTIDE SEQUENCE</scope>
    <source>
        <strain evidence="2">Huo1</strain>
        <tissue evidence="2">Leaf</tissue>
    </source>
</reference>
<reference evidence="2" key="1">
    <citation type="submission" date="2018-01" db="EMBL/GenBank/DDBJ databases">
        <authorList>
            <person name="Mao J.F."/>
        </authorList>
    </citation>
    <scope>NUCLEOTIDE SEQUENCE</scope>
    <source>
        <strain evidence="2">Huo1</strain>
        <tissue evidence="2">Leaf</tissue>
    </source>
</reference>
<evidence type="ECO:0000313" key="2">
    <source>
        <dbReference type="EMBL" id="KAG6410258.1"/>
    </source>
</evidence>
<dbReference type="AlphaFoldDB" id="A0A8X8XBA5"/>
<evidence type="ECO:0000256" key="1">
    <source>
        <dbReference type="SAM" id="MobiDB-lite"/>
    </source>
</evidence>
<accession>A0A8X8XBA5</accession>
<protein>
    <submittedName>
        <fullName evidence="2">Uncharacterized protein</fullName>
    </submittedName>
</protein>
<proteinExistence type="predicted"/>
<dbReference type="PANTHER" id="PTHR33499">
    <property type="entry name" value="OS12G0282400 PROTEIN-RELATED"/>
    <property type="match status" value="1"/>
</dbReference>
<evidence type="ECO:0000313" key="3">
    <source>
        <dbReference type="Proteomes" id="UP000298416"/>
    </source>
</evidence>
<feature type="compositionally biased region" description="Polar residues" evidence="1">
    <location>
        <begin position="324"/>
        <end position="340"/>
    </location>
</feature>
<feature type="region of interest" description="Disordered" evidence="1">
    <location>
        <begin position="291"/>
        <end position="348"/>
    </location>
</feature>
<dbReference type="EMBL" id="PNBA02000010">
    <property type="protein sequence ID" value="KAG6410258.1"/>
    <property type="molecule type" value="Genomic_DNA"/>
</dbReference>
<dbReference type="Proteomes" id="UP000298416">
    <property type="component" value="Unassembled WGS sequence"/>
</dbReference>
<sequence>MNTFTPSMVTSNSSLLQPKIEANLLAEADLHLGYFQQIETQLLDCMGISDQQPSHSNNIEVSGEDYMHEPGGIIDMPSPGNKNSACLDEIPSKPVEDHTVIGIPFVGRSSLAKNAHDAPSEEQGLDKRLTHADRLHKCLKEKDKIPVLFHNGHPVGKYASVFMKELGIAVKKHAPLQVKGWKNVTDEQKRPIFRRLETAFLVDFSLGPDSVKKQTDRLMGKQYSRYRQRMHIHYKTLTHLPWEDRLKHVPEEFCKSEADWVYMCKLFESETFKKLSLLNSRKSLLQYRNEADNRPGEEDGIDDSNVTNTSERCRQGESDETANNDKQSGSDNQDASNQVLSGHRDSLRPSDAASLIAANAELRSELHSARTAIQLMEDKVWSLEANQKRLEDIIKANTQIVETNQLMMQRVFEKLASDIAQSLTSSAPPPPPPYRKTAALSGFQPTVAVGNAAATSILSLQWRRDAELLIAYCSTRKLAGAVRPSWSYGTSDLTPSTVTSKIMEANHQMMKQVSEKIASDITVTDPTAVFSSAASPTLRFE</sequence>
<dbReference type="PANTHER" id="PTHR33499:SF11">
    <property type="entry name" value="NO APICAL MERISTEM-ASSOCIATED C-TERMINAL DOMAIN-CONTAINING PROTEIN"/>
    <property type="match status" value="1"/>
</dbReference>